<sequence length="721" mass="84593">METIQNIASKLSIEDITENERILVKCPSKISKSDQKSLKKIILKGGNEQTVYGSLILYVYYLSDEGVHELRKEGFFGYWKNDRDKIQVKKATSILLNHEKIIQLSEETKNYLQKKQNNAWLGQYFCMTQLEIDQMIKSHHDDRKQEFYNSQIIETSLLRELISYIDFLFMIRDKNATEDDIDLDDFASYPNEEVASAVSFLIYRYNNLIGIKNVNSNSFMDADYVLSDELESLILITCKFLRLREWEFYWDRYGYDILEDGCFYSPNPTLEKSIKLGYINTQVQEVLFFNNISAQLVNENYPSLFEYKKMLETHEDMASYLTIKTGTGFFERYALKNILEVFQHIGGSNAEKYYLYLEEIAVLRYMEKELVTPAQKLLERKFEEYATMKDAILFPRLFFLNRMHYQYILNHGGDTKAVIRSMGQMIHYSDMEALINTQIHDMKKTRNLLNFYTYQGGIYDIQYTPLLKIGDHYCCPTNICAVSNFIRNSIAYSYQMGKKSLFLENTGEDLEKLCADAFKQYPKLFRVEQGKKYQYKGHKGEIDLFVISDDILLFIECKNPFLPTNAFSMRTSFDYIEKATKQLNHEMQAFSDEKFQKIYLESIHIPYKKRILCSCIIMGNRLFSGYTGAGHSIRYIHDLLAFLKFGKINLLCQNRVIVKSIWKNEQFTVQDLKVYLSDDDSPSKKFQMGAMMPYTQKMSCGTHIVGFKTYKIVIPELKEEV</sequence>
<dbReference type="Proteomes" id="UP000199662">
    <property type="component" value="Unassembled WGS sequence"/>
</dbReference>
<accession>A0A1H6V2N2</accession>
<evidence type="ECO:0000313" key="2">
    <source>
        <dbReference type="Proteomes" id="UP000199662"/>
    </source>
</evidence>
<gene>
    <name evidence="1" type="ORF">SAMN05660742_10283</name>
</gene>
<dbReference type="InterPro" id="IPR011335">
    <property type="entry name" value="Restrct_endonuc-II-like"/>
</dbReference>
<dbReference type="AlphaFoldDB" id="A0A1H6V2N2"/>
<dbReference type="SUPFAM" id="SSF52980">
    <property type="entry name" value="Restriction endonuclease-like"/>
    <property type="match status" value="1"/>
</dbReference>
<dbReference type="RefSeq" id="WP_091828847.1">
    <property type="nucleotide sequence ID" value="NZ_FNZK01000002.1"/>
</dbReference>
<proteinExistence type="predicted"/>
<dbReference type="EMBL" id="FNZK01000002">
    <property type="protein sequence ID" value="SEI96107.1"/>
    <property type="molecule type" value="Genomic_DNA"/>
</dbReference>
<name>A0A1H6V2N2_9FIRM</name>
<protein>
    <recommendedName>
        <fullName evidence="3">Nuclease-related domain-containing protein</fullName>
    </recommendedName>
</protein>
<organism evidence="1 2">
    <name type="scientific">Propionispira arboris</name>
    <dbReference type="NCBI Taxonomy" id="84035"/>
    <lineage>
        <taxon>Bacteria</taxon>
        <taxon>Bacillati</taxon>
        <taxon>Bacillota</taxon>
        <taxon>Negativicutes</taxon>
        <taxon>Selenomonadales</taxon>
        <taxon>Selenomonadaceae</taxon>
        <taxon>Propionispira</taxon>
    </lineage>
</organism>
<reference evidence="1 2" key="1">
    <citation type="submission" date="2016-10" db="EMBL/GenBank/DDBJ databases">
        <authorList>
            <person name="de Groot N.N."/>
        </authorList>
    </citation>
    <scope>NUCLEOTIDE SEQUENCE [LARGE SCALE GENOMIC DNA]</scope>
    <source>
        <strain evidence="1 2">DSM 2179</strain>
    </source>
</reference>
<evidence type="ECO:0008006" key="3">
    <source>
        <dbReference type="Google" id="ProtNLM"/>
    </source>
</evidence>
<keyword evidence="2" id="KW-1185">Reference proteome</keyword>
<evidence type="ECO:0000313" key="1">
    <source>
        <dbReference type="EMBL" id="SEI96107.1"/>
    </source>
</evidence>